<keyword evidence="4" id="KW-0067">ATP-binding</keyword>
<dbReference type="STRING" id="58117.SAMN05421833_12819"/>
<keyword evidence="2" id="KW-0378">Hydrolase</keyword>
<dbReference type="InterPro" id="IPR001650">
    <property type="entry name" value="Helicase_C-like"/>
</dbReference>
<evidence type="ECO:0000256" key="2">
    <source>
        <dbReference type="ARBA" id="ARBA00022801"/>
    </source>
</evidence>
<evidence type="ECO:0000259" key="6">
    <source>
        <dbReference type="PROSITE" id="PS51194"/>
    </source>
</evidence>
<dbReference type="Pfam" id="PF13020">
    <property type="entry name" value="NOV_C"/>
    <property type="match status" value="1"/>
</dbReference>
<dbReference type="CDD" id="cd18793">
    <property type="entry name" value="SF2_C_SNF"/>
    <property type="match status" value="1"/>
</dbReference>
<evidence type="ECO:0000256" key="4">
    <source>
        <dbReference type="ARBA" id="ARBA00022840"/>
    </source>
</evidence>
<dbReference type="InterPro" id="IPR006935">
    <property type="entry name" value="Helicase/UvrB_N"/>
</dbReference>
<dbReference type="InterPro" id="IPR014001">
    <property type="entry name" value="Helicase_ATP-bd"/>
</dbReference>
<dbReference type="SUPFAM" id="SSF52540">
    <property type="entry name" value="P-loop containing nucleoside triphosphate hydrolases"/>
    <property type="match status" value="2"/>
</dbReference>
<dbReference type="Gene3D" id="3.40.50.10810">
    <property type="entry name" value="Tandem AAA-ATPase domain"/>
    <property type="match status" value="1"/>
</dbReference>
<dbReference type="Pfam" id="PF00271">
    <property type="entry name" value="Helicase_C"/>
    <property type="match status" value="1"/>
</dbReference>
<dbReference type="SMART" id="SM00490">
    <property type="entry name" value="HELICc"/>
    <property type="match status" value="1"/>
</dbReference>
<sequence length="1170" mass="132851">MTGVRLEQLTPGAVVSGVVPGDDVSVVAVKWYGSNAVNLTYRMSTGRVEDQLLYRDHESRLMLRKASAEYGFDADGALFKLAAEALRIRMAARFDPMLAVTTSDLEPLPHQIQAVYGELINRTPLRFVLADDPGAGKTIMAGLYMKELMLRGDLERCMVVAPGGLVEQWQEELQEKFGLRFELLTRQLAEAQLDQSVFERYPLLIARMDQLSRNEELQEQLKQSDWDLVVVDEAHRMSAHYFGDELKKTRRYQLGELLGRHARHLLLMTATPHAGNEADFQLFMGLLDSDRFEGKYREGISSADTNGLMRRMVKEDLLTFEGKPLFPERRAYTVPYFLSPAERELYEVVTEYVREQMGRAQQLAAQGEGRRGNTVGFALTVLQRRLASSPEAILKSLERRHKRLQQLRHELATQGSPMEGQLKGRLAAMLGKDVGDLDSDLDDLPSGELEQIEDDVVDAATTAQTIAELDKELAILVDLVEVARRVRNSGTDRKWTELSELLQSNALIRDDDGSPRKLIIFTEHKDTLEYLVERIRGLLGWEEAVVAIHGGVSRDQRRRIKELFTQDKDCRVLVATDAAGEGLNLQRAHLMVNYDLPWNPNRIEQRFGRIHRIGQTEVCHLWNLVAEDTREGAVFRRLLDKIDEQRRAYKGKVFDVLGEAFQGEPLRKLLMEAIQYGDQPEVRDRLNQVIDASVGEGLDKLMAERALEHHRLDETDVAEWRLRMDEARARRLQPHYIKAFFIAAFTLLGGRIKERESGRYEITHVPGDLVEHDRQIRVGVPVLRRYERVTFDRELVRPAGMPRADLLAPGHPLLDAVISLVIDRYGTQLKQGAVLVDRRDIAEEPHVLVAVSQEIADGHDQVVSKRFDFVEIGRLSARTAGAALYLDYAPALEAERRLVAGVLAESWLAGGIEDLAIGWAIENGLASFVDDLRARVSAETERTRRFVRQRLLQEINYWDARHADLLDAEQVGKTLKIRPETAYRRARELESRLKRRMDDLNRTELLQVRPPRVAGGALVVPQGLLDRLGGLREGPPEAYARDTAETERRAVNRVLAEERKLGRIPEEMPHNNPGYDVRSKTVDGHWIFIEVKGRVNGSKDFHVTRTEVLTGKNSGQNFRLALVNVHPDVPEHDEVRYVVDPFRDMDFGDFAATDLRGDWDKEWARGGAPV</sequence>
<evidence type="ECO:0000256" key="1">
    <source>
        <dbReference type="ARBA" id="ARBA00022741"/>
    </source>
</evidence>
<dbReference type="PROSITE" id="PS51194">
    <property type="entry name" value="HELICASE_CTER"/>
    <property type="match status" value="1"/>
</dbReference>
<dbReference type="InterPro" id="IPR024975">
    <property type="entry name" value="NOV_C"/>
</dbReference>
<dbReference type="Gene3D" id="3.40.50.300">
    <property type="entry name" value="P-loop containing nucleotide triphosphate hydrolases"/>
    <property type="match status" value="1"/>
</dbReference>
<dbReference type="InterPro" id="IPR027417">
    <property type="entry name" value="P-loop_NTPase"/>
</dbReference>
<proteinExistence type="predicted"/>
<dbReference type="Proteomes" id="UP000186096">
    <property type="component" value="Unassembled WGS sequence"/>
</dbReference>
<feature type="domain" description="Helicase C-terminal" evidence="6">
    <location>
        <begin position="500"/>
        <end position="657"/>
    </location>
</feature>
<evidence type="ECO:0000313" key="7">
    <source>
        <dbReference type="EMBL" id="SIS10758.1"/>
    </source>
</evidence>
<feature type="domain" description="Helicase ATP-binding" evidence="5">
    <location>
        <begin position="118"/>
        <end position="290"/>
    </location>
</feature>
<evidence type="ECO:0000313" key="8">
    <source>
        <dbReference type="Proteomes" id="UP000186096"/>
    </source>
</evidence>
<dbReference type="GO" id="GO:0016787">
    <property type="term" value="F:hydrolase activity"/>
    <property type="evidence" value="ECO:0007669"/>
    <property type="project" value="UniProtKB-KW"/>
</dbReference>
<dbReference type="InterPro" id="IPR057342">
    <property type="entry name" value="DEXDc_RapA"/>
</dbReference>
<evidence type="ECO:0000256" key="3">
    <source>
        <dbReference type="ARBA" id="ARBA00022806"/>
    </source>
</evidence>
<dbReference type="EMBL" id="FTNI01000028">
    <property type="protein sequence ID" value="SIS10758.1"/>
    <property type="molecule type" value="Genomic_DNA"/>
</dbReference>
<dbReference type="SMART" id="SM00487">
    <property type="entry name" value="DEXDc"/>
    <property type="match status" value="1"/>
</dbReference>
<dbReference type="Pfam" id="PF04851">
    <property type="entry name" value="ResIII"/>
    <property type="match status" value="1"/>
</dbReference>
<dbReference type="InterPro" id="IPR049730">
    <property type="entry name" value="SNF2/RAD54-like_C"/>
</dbReference>
<reference evidence="8" key="1">
    <citation type="submission" date="2017-01" db="EMBL/GenBank/DDBJ databases">
        <authorList>
            <person name="Varghese N."/>
            <person name="Submissions S."/>
        </authorList>
    </citation>
    <scope>NUCLEOTIDE SEQUENCE [LARGE SCALE GENOMIC DNA]</scope>
    <source>
        <strain evidence="8">ATCC 12950</strain>
    </source>
</reference>
<keyword evidence="1" id="KW-0547">Nucleotide-binding</keyword>
<dbReference type="InterPro" id="IPR038718">
    <property type="entry name" value="SNF2-like_sf"/>
</dbReference>
<organism evidence="7 8">
    <name type="scientific">Microbispora rosea</name>
    <dbReference type="NCBI Taxonomy" id="58117"/>
    <lineage>
        <taxon>Bacteria</taxon>
        <taxon>Bacillati</taxon>
        <taxon>Actinomycetota</taxon>
        <taxon>Actinomycetes</taxon>
        <taxon>Streptosporangiales</taxon>
        <taxon>Streptosporangiaceae</taxon>
        <taxon>Microbispora</taxon>
    </lineage>
</organism>
<dbReference type="PANTHER" id="PTHR45766">
    <property type="entry name" value="DNA ANNEALING HELICASE AND ENDONUCLEASE ZRANB3 FAMILY MEMBER"/>
    <property type="match status" value="1"/>
</dbReference>
<keyword evidence="3" id="KW-0347">Helicase</keyword>
<dbReference type="PANTHER" id="PTHR45766:SF6">
    <property type="entry name" value="SWI_SNF-RELATED MATRIX-ASSOCIATED ACTIN-DEPENDENT REGULATOR OF CHROMATIN SUBFAMILY A-LIKE PROTEIN 1"/>
    <property type="match status" value="1"/>
</dbReference>
<dbReference type="RefSeq" id="WP_076440494.1">
    <property type="nucleotide sequence ID" value="NZ_FTNI01000028.1"/>
</dbReference>
<dbReference type="GO" id="GO:0005524">
    <property type="term" value="F:ATP binding"/>
    <property type="evidence" value="ECO:0007669"/>
    <property type="project" value="InterPro"/>
</dbReference>
<gene>
    <name evidence="7" type="ORF">SAMN05421833_12819</name>
</gene>
<protein>
    <submittedName>
        <fullName evidence="7">Type III restriction enzyme, res subunit</fullName>
    </submittedName>
</protein>
<evidence type="ECO:0000259" key="5">
    <source>
        <dbReference type="PROSITE" id="PS51192"/>
    </source>
</evidence>
<keyword evidence="8" id="KW-1185">Reference proteome</keyword>
<dbReference type="GO" id="GO:0003677">
    <property type="term" value="F:DNA binding"/>
    <property type="evidence" value="ECO:0007669"/>
    <property type="project" value="InterPro"/>
</dbReference>
<dbReference type="CDD" id="cd18011">
    <property type="entry name" value="DEXDc_RapA"/>
    <property type="match status" value="1"/>
</dbReference>
<dbReference type="PROSITE" id="PS51192">
    <property type="entry name" value="HELICASE_ATP_BIND_1"/>
    <property type="match status" value="1"/>
</dbReference>
<dbReference type="AlphaFoldDB" id="A0A1N7GDY4"/>
<accession>A0A1N7GDY4</accession>
<name>A0A1N7GDY4_9ACTN</name>